<gene>
    <name evidence="3" type="ORF">L873DRAFT_129186</name>
</gene>
<keyword evidence="4" id="KW-1185">Reference proteome</keyword>
<feature type="transmembrane region" description="Helical" evidence="2">
    <location>
        <begin position="12"/>
        <end position="34"/>
    </location>
</feature>
<proteinExistence type="predicted"/>
<name>A0A3N4J3U4_9PEZI</name>
<evidence type="ECO:0000256" key="1">
    <source>
        <dbReference type="SAM" id="MobiDB-lite"/>
    </source>
</evidence>
<dbReference type="EMBL" id="ML120464">
    <property type="protein sequence ID" value="RPA92806.1"/>
    <property type="molecule type" value="Genomic_DNA"/>
</dbReference>
<dbReference type="AlphaFoldDB" id="A0A3N4J3U4"/>
<evidence type="ECO:0000256" key="2">
    <source>
        <dbReference type="SAM" id="Phobius"/>
    </source>
</evidence>
<dbReference type="Proteomes" id="UP000276215">
    <property type="component" value="Unassembled WGS sequence"/>
</dbReference>
<evidence type="ECO:0000313" key="4">
    <source>
        <dbReference type="Proteomes" id="UP000276215"/>
    </source>
</evidence>
<accession>A0A3N4J3U4</accession>
<evidence type="ECO:0000313" key="3">
    <source>
        <dbReference type="EMBL" id="RPA92806.1"/>
    </source>
</evidence>
<protein>
    <submittedName>
        <fullName evidence="3">Uncharacterized protein</fullName>
    </submittedName>
</protein>
<feature type="region of interest" description="Disordered" evidence="1">
    <location>
        <begin position="99"/>
        <end position="128"/>
    </location>
</feature>
<sequence length="128" mass="15076">MTCVSPPFLSFALLVIFMFCTWCLLAWILDACLLRICESRSFTSLFCSSLSTSQARRRRGKEKTLVPFPRIFQNVIPLSCPYHREGPFSFLHTTRQKEVKERKKERKRRKRTGVVTIIEKSQSKRNWS</sequence>
<keyword evidence="2" id="KW-1133">Transmembrane helix</keyword>
<organism evidence="3 4">
    <name type="scientific">Choiromyces venosus 120613-1</name>
    <dbReference type="NCBI Taxonomy" id="1336337"/>
    <lineage>
        <taxon>Eukaryota</taxon>
        <taxon>Fungi</taxon>
        <taxon>Dikarya</taxon>
        <taxon>Ascomycota</taxon>
        <taxon>Pezizomycotina</taxon>
        <taxon>Pezizomycetes</taxon>
        <taxon>Pezizales</taxon>
        <taxon>Tuberaceae</taxon>
        <taxon>Choiromyces</taxon>
    </lineage>
</organism>
<keyword evidence="2" id="KW-0812">Transmembrane</keyword>
<keyword evidence="2" id="KW-0472">Membrane</keyword>
<feature type="compositionally biased region" description="Basic residues" evidence="1">
    <location>
        <begin position="103"/>
        <end position="112"/>
    </location>
</feature>
<reference evidence="3 4" key="1">
    <citation type="journal article" date="2018" name="Nat. Ecol. Evol.">
        <title>Pezizomycetes genomes reveal the molecular basis of ectomycorrhizal truffle lifestyle.</title>
        <authorList>
            <person name="Murat C."/>
            <person name="Payen T."/>
            <person name="Noel B."/>
            <person name="Kuo A."/>
            <person name="Morin E."/>
            <person name="Chen J."/>
            <person name="Kohler A."/>
            <person name="Krizsan K."/>
            <person name="Balestrini R."/>
            <person name="Da Silva C."/>
            <person name="Montanini B."/>
            <person name="Hainaut M."/>
            <person name="Levati E."/>
            <person name="Barry K.W."/>
            <person name="Belfiori B."/>
            <person name="Cichocki N."/>
            <person name="Clum A."/>
            <person name="Dockter R.B."/>
            <person name="Fauchery L."/>
            <person name="Guy J."/>
            <person name="Iotti M."/>
            <person name="Le Tacon F."/>
            <person name="Lindquist E.A."/>
            <person name="Lipzen A."/>
            <person name="Malagnac F."/>
            <person name="Mello A."/>
            <person name="Molinier V."/>
            <person name="Miyauchi S."/>
            <person name="Poulain J."/>
            <person name="Riccioni C."/>
            <person name="Rubini A."/>
            <person name="Sitrit Y."/>
            <person name="Splivallo R."/>
            <person name="Traeger S."/>
            <person name="Wang M."/>
            <person name="Zifcakova L."/>
            <person name="Wipf D."/>
            <person name="Zambonelli A."/>
            <person name="Paolocci F."/>
            <person name="Nowrousian M."/>
            <person name="Ottonello S."/>
            <person name="Baldrian P."/>
            <person name="Spatafora J.W."/>
            <person name="Henrissat B."/>
            <person name="Nagy L.G."/>
            <person name="Aury J.M."/>
            <person name="Wincker P."/>
            <person name="Grigoriev I.V."/>
            <person name="Bonfante P."/>
            <person name="Martin F.M."/>
        </authorList>
    </citation>
    <scope>NUCLEOTIDE SEQUENCE [LARGE SCALE GENOMIC DNA]</scope>
    <source>
        <strain evidence="3 4">120613-1</strain>
    </source>
</reference>